<evidence type="ECO:0000256" key="7">
    <source>
        <dbReference type="SAM" id="MobiDB-lite"/>
    </source>
</evidence>
<feature type="domain" description="CSC1/OSCA1-like N-terminal transmembrane" evidence="10">
    <location>
        <begin position="11"/>
        <end position="90"/>
    </location>
</feature>
<keyword evidence="13" id="KW-1185">Reference proteome</keyword>
<dbReference type="PANTHER" id="PTHR13018:SF5">
    <property type="entry name" value="RE44586P"/>
    <property type="match status" value="1"/>
</dbReference>
<proteinExistence type="inferred from homology"/>
<comment type="subcellular location">
    <subcellularLocation>
        <location evidence="1">Membrane</location>
        <topology evidence="1">Multi-pass membrane protein</topology>
    </subcellularLocation>
</comment>
<feature type="transmembrane region" description="Helical" evidence="8">
    <location>
        <begin position="445"/>
        <end position="469"/>
    </location>
</feature>
<organism evidence="12 13">
    <name type="scientific">Apatococcus fuscideae</name>
    <dbReference type="NCBI Taxonomy" id="2026836"/>
    <lineage>
        <taxon>Eukaryota</taxon>
        <taxon>Viridiplantae</taxon>
        <taxon>Chlorophyta</taxon>
        <taxon>core chlorophytes</taxon>
        <taxon>Trebouxiophyceae</taxon>
        <taxon>Chlorellales</taxon>
        <taxon>Chlorellaceae</taxon>
        <taxon>Apatococcus</taxon>
    </lineage>
</organism>
<protein>
    <submittedName>
        <fullName evidence="12">Uncharacterized protein</fullName>
    </submittedName>
</protein>
<dbReference type="InterPro" id="IPR045122">
    <property type="entry name" value="Csc1-like"/>
</dbReference>
<feature type="transmembrane region" description="Helical" evidence="8">
    <location>
        <begin position="553"/>
        <end position="571"/>
    </location>
</feature>
<evidence type="ECO:0000256" key="6">
    <source>
        <dbReference type="ARBA" id="ARBA00023136"/>
    </source>
</evidence>
<dbReference type="Proteomes" id="UP001485043">
    <property type="component" value="Unassembled WGS sequence"/>
</dbReference>
<feature type="domain" description="CSC1/OSCA1-like cytosolic" evidence="11">
    <location>
        <begin position="230"/>
        <end position="386"/>
    </location>
</feature>
<evidence type="ECO:0000313" key="13">
    <source>
        <dbReference type="Proteomes" id="UP001485043"/>
    </source>
</evidence>
<feature type="region of interest" description="Disordered" evidence="7">
    <location>
        <begin position="774"/>
        <end position="816"/>
    </location>
</feature>
<keyword evidence="5 8" id="KW-1133">Transmembrane helix</keyword>
<feature type="domain" description="CSC1/OSCA1-like 7TM region" evidence="9">
    <location>
        <begin position="399"/>
        <end position="666"/>
    </location>
</feature>
<feature type="transmembrane region" description="Helical" evidence="8">
    <location>
        <begin position="398"/>
        <end position="425"/>
    </location>
</feature>
<dbReference type="GO" id="GO:0005886">
    <property type="term" value="C:plasma membrane"/>
    <property type="evidence" value="ECO:0007669"/>
    <property type="project" value="TreeGrafter"/>
</dbReference>
<dbReference type="InterPro" id="IPR027815">
    <property type="entry name" value="CSC1/OSCA1-like_cyt"/>
</dbReference>
<evidence type="ECO:0000256" key="4">
    <source>
        <dbReference type="ARBA" id="ARBA00022692"/>
    </source>
</evidence>
<dbReference type="AlphaFoldDB" id="A0AAW1SRF7"/>
<feature type="transmembrane region" description="Helical" evidence="8">
    <location>
        <begin position="9"/>
        <end position="30"/>
    </location>
</feature>
<evidence type="ECO:0000259" key="10">
    <source>
        <dbReference type="Pfam" id="PF13967"/>
    </source>
</evidence>
<feature type="transmembrane region" description="Helical" evidence="8">
    <location>
        <begin position="595"/>
        <end position="623"/>
    </location>
</feature>
<evidence type="ECO:0000256" key="1">
    <source>
        <dbReference type="ARBA" id="ARBA00004141"/>
    </source>
</evidence>
<name>A0AAW1SRF7_9CHLO</name>
<dbReference type="InterPro" id="IPR032880">
    <property type="entry name" value="CSC1/OSCA1-like_N"/>
</dbReference>
<evidence type="ECO:0000259" key="9">
    <source>
        <dbReference type="Pfam" id="PF02714"/>
    </source>
</evidence>
<dbReference type="PANTHER" id="PTHR13018">
    <property type="entry name" value="PROBABLE MEMBRANE PROTEIN DUF221-RELATED"/>
    <property type="match status" value="1"/>
</dbReference>
<feature type="transmembrane region" description="Helical" evidence="8">
    <location>
        <begin position="490"/>
        <end position="509"/>
    </location>
</feature>
<evidence type="ECO:0000313" key="12">
    <source>
        <dbReference type="EMBL" id="KAK9852110.1"/>
    </source>
</evidence>
<comment type="similarity">
    <text evidence="2">Belongs to the CSC1 (TC 1.A.17) family.</text>
</comment>
<reference evidence="12 13" key="1">
    <citation type="journal article" date="2024" name="Nat. Commun.">
        <title>Phylogenomics reveals the evolutionary origins of lichenization in chlorophyte algae.</title>
        <authorList>
            <person name="Puginier C."/>
            <person name="Libourel C."/>
            <person name="Otte J."/>
            <person name="Skaloud P."/>
            <person name="Haon M."/>
            <person name="Grisel S."/>
            <person name="Petersen M."/>
            <person name="Berrin J.G."/>
            <person name="Delaux P.M."/>
            <person name="Dal Grande F."/>
            <person name="Keller J."/>
        </authorList>
    </citation>
    <scope>NUCLEOTIDE SEQUENCE [LARGE SCALE GENOMIC DNA]</scope>
    <source>
        <strain evidence="12 13">SAG 2523</strain>
    </source>
</reference>
<dbReference type="EMBL" id="JALJOV010001208">
    <property type="protein sequence ID" value="KAK9852110.1"/>
    <property type="molecule type" value="Genomic_DNA"/>
</dbReference>
<gene>
    <name evidence="12" type="ORF">WJX84_005426</name>
</gene>
<feature type="transmembrane region" description="Helical" evidence="8">
    <location>
        <begin position="70"/>
        <end position="89"/>
    </location>
</feature>
<dbReference type="Pfam" id="PF13967">
    <property type="entry name" value="RSN1_TM"/>
    <property type="match status" value="1"/>
</dbReference>
<keyword evidence="4 8" id="KW-0812">Transmembrane</keyword>
<dbReference type="GO" id="GO:0005227">
    <property type="term" value="F:calcium-activated cation channel activity"/>
    <property type="evidence" value="ECO:0007669"/>
    <property type="project" value="InterPro"/>
</dbReference>
<feature type="transmembrane region" description="Helical" evidence="8">
    <location>
        <begin position="521"/>
        <end position="546"/>
    </location>
</feature>
<keyword evidence="3" id="KW-0813">Transport</keyword>
<dbReference type="InterPro" id="IPR003864">
    <property type="entry name" value="CSC1/OSCA1-like_7TM"/>
</dbReference>
<evidence type="ECO:0000256" key="5">
    <source>
        <dbReference type="ARBA" id="ARBA00022989"/>
    </source>
</evidence>
<dbReference type="Pfam" id="PF02714">
    <property type="entry name" value="RSN1_7TM"/>
    <property type="match status" value="1"/>
</dbReference>
<evidence type="ECO:0000256" key="2">
    <source>
        <dbReference type="ARBA" id="ARBA00007779"/>
    </source>
</evidence>
<evidence type="ECO:0000259" key="11">
    <source>
        <dbReference type="Pfam" id="PF14703"/>
    </source>
</evidence>
<feature type="transmembrane region" description="Helical" evidence="8">
    <location>
        <begin position="643"/>
        <end position="668"/>
    </location>
</feature>
<evidence type="ECO:0000256" key="3">
    <source>
        <dbReference type="ARBA" id="ARBA00022448"/>
    </source>
</evidence>
<comment type="caution">
    <text evidence="12">The sequence shown here is derived from an EMBL/GenBank/DDBJ whole genome shotgun (WGS) entry which is preliminary data.</text>
</comment>
<sequence>MAACGPHGSALLVCIELFAVLSCTTLIIVVPTNVKGDAIKRGLASSGGDDDFTDLDTVTMTNVARQSNLLWIHAVVAWLASGPLVQMLWRYTKLAVKLRIEYMMHTKKGAETHSVLVRDIPGVQGATSNKTSGGGAGARIGRGLGKGLDSVVSAGQGMLSSTQSMVRRRRRFQRMDEGAGNAAGESPSSQVELSRRDLAAELEEFEQGATELDAQVPSRKMLMDGYSVQEIVEDEYAQVHPGSLKRVHLMYNTAKLEPLVKEYKQLQQSLEDIVDDIKFRKRHGKPVKPKQVRVIGVRYGSWGMQKYGKKPVKVDQLDFWPARLTQLRQEITAEQPRVQDMPLPNAFITFKHRREQVVASMAMQHPDQRHWKVSAAPAPSDLVWGNIRLKGWQRHLRFILWWTLFVLLALFYTVPVGAIQAILQVNRLQNITPFKQLVNISFTRSLIQSILPVLVLKIFLALVPKLLAFMNTKQGMISQSGNDFGVVKKYFIFQVITVFFASFVSGSFFNQFSQWISDPASAVTIIGSAAPTTSIFFLTLIILQALLLRPIQFLRIFQLIMYWLLSMLSGTERAKTRIWSEQSLLYGPYVPDHTIVILLGIVFCCVNPLLCVAAFVYFCIVWLLEKYDMLYVWQETYQAGGKLWLQIFPQVLTGVLIFHIMMIGLLAIKESYATIILIPLPFIAIAFWLVCNRLFSRPLQILSLKGAADLDRKDEVQQQLRQQRPSDLEAQQDPQAAAASEQGYIDPALIFDETQHQQLLDNAKDIKLVLQGSKVLEPEQDRQSNPDDPWAHVSDQPGSLASADALSAQEPDSSRA</sequence>
<accession>A0AAW1SRF7</accession>
<feature type="transmembrane region" description="Helical" evidence="8">
    <location>
        <begin position="674"/>
        <end position="695"/>
    </location>
</feature>
<feature type="compositionally biased region" description="Basic and acidic residues" evidence="7">
    <location>
        <begin position="776"/>
        <end position="785"/>
    </location>
</feature>
<evidence type="ECO:0000256" key="8">
    <source>
        <dbReference type="SAM" id="Phobius"/>
    </source>
</evidence>
<dbReference type="Pfam" id="PF14703">
    <property type="entry name" value="PHM7_cyt"/>
    <property type="match status" value="1"/>
</dbReference>
<keyword evidence="6 8" id="KW-0472">Membrane</keyword>